<dbReference type="PROSITE" id="PS50089">
    <property type="entry name" value="ZF_RING_2"/>
    <property type="match status" value="1"/>
</dbReference>
<dbReference type="HOGENOM" id="CLU_977379_0_0_1"/>
<evidence type="ECO:0000256" key="4">
    <source>
        <dbReference type="PROSITE-ProRule" id="PRU00175"/>
    </source>
</evidence>
<dbReference type="InterPro" id="IPR052667">
    <property type="entry name" value="E3_ubiquitin-ligase_RING"/>
</dbReference>
<feature type="transmembrane region" description="Helical" evidence="6">
    <location>
        <begin position="21"/>
        <end position="38"/>
    </location>
</feature>
<evidence type="ECO:0000256" key="2">
    <source>
        <dbReference type="ARBA" id="ARBA00022771"/>
    </source>
</evidence>
<dbReference type="Pfam" id="PF14634">
    <property type="entry name" value="zf-RING_5"/>
    <property type="match status" value="1"/>
</dbReference>
<dbReference type="eggNOG" id="KOG4185">
    <property type="taxonomic scope" value="Eukaryota"/>
</dbReference>
<evidence type="ECO:0000313" key="8">
    <source>
        <dbReference type="EMBL" id="EGT55053.1"/>
    </source>
</evidence>
<feature type="transmembrane region" description="Helical" evidence="6">
    <location>
        <begin position="50"/>
        <end position="71"/>
    </location>
</feature>
<evidence type="ECO:0000256" key="6">
    <source>
        <dbReference type="SAM" id="Phobius"/>
    </source>
</evidence>
<feature type="domain" description="RING-type" evidence="7">
    <location>
        <begin position="183"/>
        <end position="230"/>
    </location>
</feature>
<accession>G0N819</accession>
<dbReference type="InterPro" id="IPR013083">
    <property type="entry name" value="Znf_RING/FYVE/PHD"/>
</dbReference>
<keyword evidence="6" id="KW-1133">Transmembrane helix</keyword>
<evidence type="ECO:0000256" key="1">
    <source>
        <dbReference type="ARBA" id="ARBA00022723"/>
    </source>
</evidence>
<dbReference type="STRING" id="135651.G0N819"/>
<sequence>MEKRSQRRMVRIDEEQKVKTYLKFGFGATLIFSILPRITVFSAHDDYISIWVYTLVSLGSISIFFFVFIFPYRDWFHVFYHVCGSPTYVPLAFNFLLTTGLCRIGSTYPEEEHIQILFVQLFFTWISVVSSVELAHVITKHVYVRKPERLADFFATLGNAEMLHMEVVSCVKTIEYDDSKFNCKICTQAYDTETRIPLMLRNCGHSLCTACATTLLSENKKQYIMCPFCQHVTLVQGPAWFLPKNYTILEFLEDMPRDVVEQKEDEAVDVMEAAEAIEAVDAVGADENVGALEVVEAVKAEDEEEESGEEKSLVQQVWLS</sequence>
<dbReference type="EMBL" id="GL379849">
    <property type="protein sequence ID" value="EGT55053.1"/>
    <property type="molecule type" value="Genomic_DNA"/>
</dbReference>
<evidence type="ECO:0000256" key="5">
    <source>
        <dbReference type="SAM" id="MobiDB-lite"/>
    </source>
</evidence>
<keyword evidence="3" id="KW-0862">Zinc</keyword>
<dbReference type="PANTHER" id="PTHR47156">
    <property type="entry name" value="PROTEIN CBG20824"/>
    <property type="match status" value="1"/>
</dbReference>
<gene>
    <name evidence="8" type="ORF">CAEBREN_16999</name>
</gene>
<organism evidence="9">
    <name type="scientific">Caenorhabditis brenneri</name>
    <name type="common">Nematode worm</name>
    <dbReference type="NCBI Taxonomy" id="135651"/>
    <lineage>
        <taxon>Eukaryota</taxon>
        <taxon>Metazoa</taxon>
        <taxon>Ecdysozoa</taxon>
        <taxon>Nematoda</taxon>
        <taxon>Chromadorea</taxon>
        <taxon>Rhabditida</taxon>
        <taxon>Rhabditina</taxon>
        <taxon>Rhabditomorpha</taxon>
        <taxon>Rhabditoidea</taxon>
        <taxon>Rhabditidae</taxon>
        <taxon>Peloderinae</taxon>
        <taxon>Caenorhabditis</taxon>
    </lineage>
</organism>
<keyword evidence="6" id="KW-0472">Membrane</keyword>
<dbReference type="SUPFAM" id="SSF57850">
    <property type="entry name" value="RING/U-box"/>
    <property type="match status" value="1"/>
</dbReference>
<feature type="transmembrane region" description="Helical" evidence="6">
    <location>
        <begin position="78"/>
        <end position="97"/>
    </location>
</feature>
<evidence type="ECO:0000259" key="7">
    <source>
        <dbReference type="PROSITE" id="PS50089"/>
    </source>
</evidence>
<proteinExistence type="predicted"/>
<dbReference type="SMART" id="SM00184">
    <property type="entry name" value="RING"/>
    <property type="match status" value="1"/>
</dbReference>
<keyword evidence="9" id="KW-1185">Reference proteome</keyword>
<protein>
    <recommendedName>
        <fullName evidence="7">RING-type domain-containing protein</fullName>
    </recommendedName>
</protein>
<dbReference type="PANTHER" id="PTHR47156:SF7">
    <property type="entry name" value="RING-TYPE DOMAIN-CONTAINING PROTEIN"/>
    <property type="match status" value="1"/>
</dbReference>
<keyword evidence="6" id="KW-0812">Transmembrane</keyword>
<evidence type="ECO:0000313" key="9">
    <source>
        <dbReference type="Proteomes" id="UP000008068"/>
    </source>
</evidence>
<dbReference type="AlphaFoldDB" id="G0N819"/>
<feature type="region of interest" description="Disordered" evidence="5">
    <location>
        <begin position="299"/>
        <end position="320"/>
    </location>
</feature>
<dbReference type="GO" id="GO:0008270">
    <property type="term" value="F:zinc ion binding"/>
    <property type="evidence" value="ECO:0007669"/>
    <property type="project" value="UniProtKB-KW"/>
</dbReference>
<dbReference type="InterPro" id="IPR017907">
    <property type="entry name" value="Znf_RING_CS"/>
</dbReference>
<dbReference type="InParanoid" id="G0N819"/>
<reference evidence="9" key="1">
    <citation type="submission" date="2011-07" db="EMBL/GenBank/DDBJ databases">
        <authorList>
            <consortium name="Caenorhabditis brenneri Sequencing and Analysis Consortium"/>
            <person name="Wilson R.K."/>
        </authorList>
    </citation>
    <scope>NUCLEOTIDE SEQUENCE [LARGE SCALE GENOMIC DNA]</scope>
    <source>
        <strain evidence="9">PB2801</strain>
    </source>
</reference>
<name>G0N819_CAEBE</name>
<feature type="transmembrane region" description="Helical" evidence="6">
    <location>
        <begin position="117"/>
        <end position="139"/>
    </location>
</feature>
<dbReference type="OrthoDB" id="5876225at2759"/>
<dbReference type="InterPro" id="IPR001841">
    <property type="entry name" value="Znf_RING"/>
</dbReference>
<dbReference type="Gene3D" id="3.30.40.10">
    <property type="entry name" value="Zinc/RING finger domain, C3HC4 (zinc finger)"/>
    <property type="match status" value="1"/>
</dbReference>
<evidence type="ECO:0000256" key="3">
    <source>
        <dbReference type="ARBA" id="ARBA00022833"/>
    </source>
</evidence>
<dbReference type="Proteomes" id="UP000008068">
    <property type="component" value="Unassembled WGS sequence"/>
</dbReference>
<keyword evidence="2 4" id="KW-0863">Zinc-finger</keyword>
<keyword evidence="1" id="KW-0479">Metal-binding</keyword>
<dbReference type="PROSITE" id="PS00518">
    <property type="entry name" value="ZF_RING_1"/>
    <property type="match status" value="1"/>
</dbReference>